<evidence type="ECO:0000313" key="2">
    <source>
        <dbReference type="Proteomes" id="UP000286701"/>
    </source>
</evidence>
<name>A0A444MID2_9SPHI</name>
<organism evidence="1 2">
    <name type="scientific">Mucilaginibacter gilvus</name>
    <dbReference type="NCBI Taxonomy" id="2305909"/>
    <lineage>
        <taxon>Bacteria</taxon>
        <taxon>Pseudomonadati</taxon>
        <taxon>Bacteroidota</taxon>
        <taxon>Sphingobacteriia</taxon>
        <taxon>Sphingobacteriales</taxon>
        <taxon>Sphingobacteriaceae</taxon>
        <taxon>Mucilaginibacter</taxon>
    </lineage>
</organism>
<dbReference type="EMBL" id="SBIW01000012">
    <property type="protein sequence ID" value="RWY47864.1"/>
    <property type="molecule type" value="Genomic_DNA"/>
</dbReference>
<comment type="caution">
    <text evidence="1">The sequence shown here is derived from an EMBL/GenBank/DDBJ whole genome shotgun (WGS) entry which is preliminary data.</text>
</comment>
<keyword evidence="2" id="KW-1185">Reference proteome</keyword>
<reference evidence="1 2" key="1">
    <citation type="submission" date="2019-01" db="EMBL/GenBank/DDBJ databases">
        <title>Mucilaginibacter antarcticum sp. nov., isolated from antarctic soil.</title>
        <authorList>
            <person name="Yan Y.-Q."/>
            <person name="Du Z.-J."/>
        </authorList>
    </citation>
    <scope>NUCLEOTIDE SEQUENCE [LARGE SCALE GENOMIC DNA]</scope>
    <source>
        <strain evidence="1 2">F01003</strain>
    </source>
</reference>
<protein>
    <submittedName>
        <fullName evidence="1">YtxH domain-containing protein</fullName>
    </submittedName>
</protein>
<sequence length="70" mass="7611">MGLLKFIAVGAAIGYGINYITKKGENGRSILDDITDDAPEWFDKAKKFAEEKVEQAVTASQPKGGYTETL</sequence>
<dbReference type="AlphaFoldDB" id="A0A444MID2"/>
<evidence type="ECO:0000313" key="1">
    <source>
        <dbReference type="EMBL" id="RWY47864.1"/>
    </source>
</evidence>
<dbReference type="Proteomes" id="UP000286701">
    <property type="component" value="Unassembled WGS sequence"/>
</dbReference>
<dbReference type="OrthoDB" id="798795at2"/>
<gene>
    <name evidence="1" type="ORF">EPL05_19930</name>
</gene>
<accession>A0A444MID2</accession>
<proteinExistence type="predicted"/>
<dbReference type="RefSeq" id="WP_128535758.1">
    <property type="nucleotide sequence ID" value="NZ_SBIW01000012.1"/>
</dbReference>